<proteinExistence type="predicted"/>
<evidence type="ECO:0000313" key="2">
    <source>
        <dbReference type="Proteomes" id="UP000324800"/>
    </source>
</evidence>
<name>A0A5J4UUG8_9EUKA</name>
<gene>
    <name evidence="1" type="ORF">EZS28_030404</name>
</gene>
<accession>A0A5J4UUG8</accession>
<comment type="caution">
    <text evidence="1">The sequence shown here is derived from an EMBL/GenBank/DDBJ whole genome shotgun (WGS) entry which is preliminary data.</text>
</comment>
<dbReference type="AlphaFoldDB" id="A0A5J4UUG8"/>
<protein>
    <submittedName>
        <fullName evidence="1">Uncharacterized protein</fullName>
    </submittedName>
</protein>
<dbReference type="EMBL" id="SNRW01012253">
    <property type="protein sequence ID" value="KAA6374069.1"/>
    <property type="molecule type" value="Genomic_DNA"/>
</dbReference>
<dbReference type="Proteomes" id="UP000324800">
    <property type="component" value="Unassembled WGS sequence"/>
</dbReference>
<evidence type="ECO:0000313" key="1">
    <source>
        <dbReference type="EMBL" id="KAA6374069.1"/>
    </source>
</evidence>
<organism evidence="1 2">
    <name type="scientific">Streblomastix strix</name>
    <dbReference type="NCBI Taxonomy" id="222440"/>
    <lineage>
        <taxon>Eukaryota</taxon>
        <taxon>Metamonada</taxon>
        <taxon>Preaxostyla</taxon>
        <taxon>Oxymonadida</taxon>
        <taxon>Streblomastigidae</taxon>
        <taxon>Streblomastix</taxon>
    </lineage>
</organism>
<sequence>MDIDIDHEEKLDITQPDQIRNSILQLLQPAKQQDFQVECITPTDAQNLMEKNNQCRNVVLIKSAIGGLNIYYNMGPCKLHQNSMLNVIVTKDFSVDVFACVDAMSD</sequence>
<reference evidence="1 2" key="1">
    <citation type="submission" date="2019-03" db="EMBL/GenBank/DDBJ databases">
        <title>Single cell metagenomics reveals metabolic interactions within the superorganism composed of flagellate Streblomastix strix and complex community of Bacteroidetes bacteria on its surface.</title>
        <authorList>
            <person name="Treitli S.C."/>
            <person name="Kolisko M."/>
            <person name="Husnik F."/>
            <person name="Keeling P."/>
            <person name="Hampl V."/>
        </authorList>
    </citation>
    <scope>NUCLEOTIDE SEQUENCE [LARGE SCALE GENOMIC DNA]</scope>
    <source>
        <strain evidence="1">ST1C</strain>
    </source>
</reference>